<evidence type="ECO:0000256" key="2">
    <source>
        <dbReference type="SAM" id="Phobius"/>
    </source>
</evidence>
<dbReference type="InterPro" id="IPR040115">
    <property type="entry name" value="Lnp"/>
</dbReference>
<feature type="compositionally biased region" description="Basic and acidic residues" evidence="1">
    <location>
        <begin position="518"/>
        <end position="534"/>
    </location>
</feature>
<feature type="region of interest" description="Disordered" evidence="1">
    <location>
        <begin position="442"/>
        <end position="534"/>
    </location>
</feature>
<accession>A0AAD8N4G9</accession>
<feature type="transmembrane region" description="Helical" evidence="2">
    <location>
        <begin position="82"/>
        <end position="102"/>
    </location>
</feature>
<proteinExistence type="predicted"/>
<organism evidence="4 5">
    <name type="scientific">Heracleum sosnowskyi</name>
    <dbReference type="NCBI Taxonomy" id="360622"/>
    <lineage>
        <taxon>Eukaryota</taxon>
        <taxon>Viridiplantae</taxon>
        <taxon>Streptophyta</taxon>
        <taxon>Embryophyta</taxon>
        <taxon>Tracheophyta</taxon>
        <taxon>Spermatophyta</taxon>
        <taxon>Magnoliopsida</taxon>
        <taxon>eudicotyledons</taxon>
        <taxon>Gunneridae</taxon>
        <taxon>Pentapetalae</taxon>
        <taxon>asterids</taxon>
        <taxon>campanulids</taxon>
        <taxon>Apiales</taxon>
        <taxon>Apiaceae</taxon>
        <taxon>Apioideae</taxon>
        <taxon>apioid superclade</taxon>
        <taxon>Tordylieae</taxon>
        <taxon>Tordyliinae</taxon>
        <taxon>Heracleum</taxon>
    </lineage>
</organism>
<reference evidence="4" key="1">
    <citation type="submission" date="2023-02" db="EMBL/GenBank/DDBJ databases">
        <title>Genome of toxic invasive species Heracleum sosnowskyi carries increased number of genes despite the absence of recent whole-genome duplications.</title>
        <authorList>
            <person name="Schelkunov M."/>
            <person name="Shtratnikova V."/>
            <person name="Makarenko M."/>
            <person name="Klepikova A."/>
            <person name="Omelchenko D."/>
            <person name="Novikova G."/>
            <person name="Obukhova E."/>
            <person name="Bogdanov V."/>
            <person name="Penin A."/>
            <person name="Logacheva M."/>
        </authorList>
    </citation>
    <scope>NUCLEOTIDE SEQUENCE</scope>
    <source>
        <strain evidence="4">Hsosn_3</strain>
        <tissue evidence="4">Leaf</tissue>
    </source>
</reference>
<feature type="compositionally biased region" description="Low complexity" evidence="1">
    <location>
        <begin position="382"/>
        <end position="393"/>
    </location>
</feature>
<dbReference type="GO" id="GO:0071786">
    <property type="term" value="P:endoplasmic reticulum tubular network organization"/>
    <property type="evidence" value="ECO:0007669"/>
    <property type="project" value="InterPro"/>
</dbReference>
<dbReference type="AlphaFoldDB" id="A0AAD8N4G9"/>
<gene>
    <name evidence="4" type="ORF">POM88_005414</name>
</gene>
<dbReference type="Pfam" id="PF10058">
    <property type="entry name" value="Zn_ribbon_10"/>
    <property type="match status" value="1"/>
</dbReference>
<feature type="compositionally biased region" description="Polar residues" evidence="1">
    <location>
        <begin position="239"/>
        <end position="249"/>
    </location>
</feature>
<comment type="caution">
    <text evidence="4">The sequence shown here is derived from an EMBL/GenBank/DDBJ whole genome shotgun (WGS) entry which is preliminary data.</text>
</comment>
<feature type="compositionally biased region" description="Basic and acidic residues" evidence="1">
    <location>
        <begin position="447"/>
        <end position="464"/>
    </location>
</feature>
<keyword evidence="2" id="KW-0812">Transmembrane</keyword>
<keyword evidence="2" id="KW-1133">Transmembrane helix</keyword>
<evidence type="ECO:0000259" key="3">
    <source>
        <dbReference type="Pfam" id="PF10058"/>
    </source>
</evidence>
<dbReference type="PANTHER" id="PTHR22166">
    <property type="entry name" value="ENDOPLASMIC RETICULUM JUNCTION FORMATION PROTEIN LUNAPARK"/>
    <property type="match status" value="1"/>
</dbReference>
<evidence type="ECO:0000313" key="4">
    <source>
        <dbReference type="EMBL" id="KAK1395551.1"/>
    </source>
</evidence>
<keyword evidence="2" id="KW-0472">Membrane</keyword>
<name>A0AAD8N4G9_9APIA</name>
<dbReference type="GO" id="GO:0071782">
    <property type="term" value="C:endoplasmic reticulum tubular network"/>
    <property type="evidence" value="ECO:0007669"/>
    <property type="project" value="TreeGrafter"/>
</dbReference>
<protein>
    <submittedName>
        <fullName evidence="4">Integral membrane metal-binding family protein</fullName>
    </submittedName>
</protein>
<feature type="compositionally biased region" description="Polar residues" evidence="1">
    <location>
        <begin position="365"/>
        <end position="376"/>
    </location>
</feature>
<sequence length="534" mass="58444">MAGEFKKDLKEIAEIAGDLPATAPEGKKKKKKNQRGLLSRIWNGLFGVHGDDFEKRLQHISREEAIVLARLKRRSLSWRRMTRNLIVFSVLFEVIAVGYAIITTRSLDLNWRMRALRVLPMFLLPAVCSLTYTAFVSITRMCDRKDQETIERLRAERLEKINELKERTNYYTTQQLIQRYDPDPAAKAAAATILASKLGIDSGLKLYMGDDSNFNPSMGKSTDAEYVQSSGLRNRKQPLTRSSSNSSAGMHQLEEMMQHAAAEGSDMFRQDDLVVQHENPTGSHAQDGGWIARLAALLVGEDPTQSYALICGNCHMHNGLARREDFPYITYYCPHCNALNRPKQPEGNSDGSSLVSSPVSGPVTQVDNSFVQNASRPMSGKASESSSPVAAAVEQKETQDFSRPVSGKASVSNSPMAAAVEHKETQDVSRAVIDKTSDISSPVAAAVEHKETEDVSKAVSDKASDSSSPVAAAVEHKEMQDVSRPMSDKAFDSNSPLAAAVEHKETTETSSSPVAAAVEHKGTSETTAHESEVS</sequence>
<evidence type="ECO:0000256" key="1">
    <source>
        <dbReference type="SAM" id="MobiDB-lite"/>
    </source>
</evidence>
<evidence type="ECO:0000313" key="5">
    <source>
        <dbReference type="Proteomes" id="UP001237642"/>
    </source>
</evidence>
<dbReference type="EMBL" id="JAUIZM010000002">
    <property type="protein sequence ID" value="KAK1395551.1"/>
    <property type="molecule type" value="Genomic_DNA"/>
</dbReference>
<dbReference type="Proteomes" id="UP001237642">
    <property type="component" value="Unassembled WGS sequence"/>
</dbReference>
<feature type="region of interest" description="Disordered" evidence="1">
    <location>
        <begin position="344"/>
        <end position="428"/>
    </location>
</feature>
<keyword evidence="5" id="KW-1185">Reference proteome</keyword>
<dbReference type="PANTHER" id="PTHR22166:SF12">
    <property type="entry name" value="ENDOPLASMIC RETICULUM JUNCTION FORMATION PROTEIN LUNAPARK"/>
    <property type="match status" value="1"/>
</dbReference>
<feature type="compositionally biased region" description="Low complexity" evidence="1">
    <location>
        <begin position="349"/>
        <end position="363"/>
    </location>
</feature>
<reference evidence="4" key="2">
    <citation type="submission" date="2023-05" db="EMBL/GenBank/DDBJ databases">
        <authorList>
            <person name="Schelkunov M.I."/>
        </authorList>
    </citation>
    <scope>NUCLEOTIDE SEQUENCE</scope>
    <source>
        <strain evidence="4">Hsosn_3</strain>
        <tissue evidence="4">Leaf</tissue>
    </source>
</reference>
<feature type="compositionally biased region" description="Basic and acidic residues" evidence="1">
    <location>
        <begin position="474"/>
        <end position="491"/>
    </location>
</feature>
<dbReference type="InterPro" id="IPR019273">
    <property type="entry name" value="Lunapark_Znf"/>
</dbReference>
<feature type="transmembrane region" description="Helical" evidence="2">
    <location>
        <begin position="122"/>
        <end position="142"/>
    </location>
</feature>
<feature type="region of interest" description="Disordered" evidence="1">
    <location>
        <begin position="218"/>
        <end position="249"/>
    </location>
</feature>
<feature type="domain" description="Lunapark zinc ribbon" evidence="3">
    <location>
        <begin position="290"/>
        <end position="340"/>
    </location>
</feature>